<feature type="compositionally biased region" description="Polar residues" evidence="2">
    <location>
        <begin position="1"/>
        <end position="19"/>
    </location>
</feature>
<dbReference type="AlphaFoldDB" id="A0A2V1DA67"/>
<dbReference type="Proteomes" id="UP000244855">
    <property type="component" value="Unassembled WGS sequence"/>
</dbReference>
<dbReference type="GO" id="GO:0007094">
    <property type="term" value="P:mitotic spindle assembly checkpoint signaling"/>
    <property type="evidence" value="ECO:0007669"/>
    <property type="project" value="TreeGrafter"/>
</dbReference>
<reference evidence="4 5" key="1">
    <citation type="journal article" date="2018" name="Sci. Rep.">
        <title>Comparative genomics provides insights into the lifestyle and reveals functional heterogeneity of dark septate endophytic fungi.</title>
        <authorList>
            <person name="Knapp D.G."/>
            <person name="Nemeth J.B."/>
            <person name="Barry K."/>
            <person name="Hainaut M."/>
            <person name="Henrissat B."/>
            <person name="Johnson J."/>
            <person name="Kuo A."/>
            <person name="Lim J.H.P."/>
            <person name="Lipzen A."/>
            <person name="Nolan M."/>
            <person name="Ohm R.A."/>
            <person name="Tamas L."/>
            <person name="Grigoriev I.V."/>
            <person name="Spatafora J.W."/>
            <person name="Nagy L.G."/>
            <person name="Kovacs G.M."/>
        </authorList>
    </citation>
    <scope>NUCLEOTIDE SEQUENCE [LARGE SCALE GENOMIC DNA]</scope>
    <source>
        <strain evidence="4 5">DSE2036</strain>
    </source>
</reference>
<dbReference type="SMART" id="SM00787">
    <property type="entry name" value="Spc7"/>
    <property type="match status" value="1"/>
</dbReference>
<evidence type="ECO:0000256" key="1">
    <source>
        <dbReference type="SAM" id="Coils"/>
    </source>
</evidence>
<dbReference type="STRING" id="97972.A0A2V1DA67"/>
<dbReference type="Pfam" id="PF08317">
    <property type="entry name" value="Spc7"/>
    <property type="match status" value="1"/>
</dbReference>
<feature type="compositionally biased region" description="Acidic residues" evidence="2">
    <location>
        <begin position="27"/>
        <end position="42"/>
    </location>
</feature>
<feature type="compositionally biased region" description="Polar residues" evidence="2">
    <location>
        <begin position="398"/>
        <end position="407"/>
    </location>
</feature>
<dbReference type="Pfam" id="PF15402">
    <property type="entry name" value="MELT_2"/>
    <property type="match status" value="5"/>
</dbReference>
<feature type="compositionally biased region" description="Low complexity" evidence="2">
    <location>
        <begin position="492"/>
        <end position="509"/>
    </location>
</feature>
<dbReference type="OrthoDB" id="5592879at2759"/>
<feature type="compositionally biased region" description="Polar residues" evidence="2">
    <location>
        <begin position="306"/>
        <end position="323"/>
    </location>
</feature>
<feature type="region of interest" description="Disordered" evidence="2">
    <location>
        <begin position="151"/>
        <end position="228"/>
    </location>
</feature>
<evidence type="ECO:0000259" key="3">
    <source>
        <dbReference type="SMART" id="SM00787"/>
    </source>
</evidence>
<gene>
    <name evidence="4" type="ORF">DM02DRAFT_675826</name>
</gene>
<dbReference type="InterPro" id="IPR040850">
    <property type="entry name" value="Knl1_RWD_C"/>
</dbReference>
<proteinExistence type="predicted"/>
<name>A0A2V1DA67_9PLEO</name>
<feature type="compositionally biased region" description="Acidic residues" evidence="2">
    <location>
        <begin position="80"/>
        <end position="94"/>
    </location>
</feature>
<organism evidence="4 5">
    <name type="scientific">Periconia macrospinosa</name>
    <dbReference type="NCBI Taxonomy" id="97972"/>
    <lineage>
        <taxon>Eukaryota</taxon>
        <taxon>Fungi</taxon>
        <taxon>Dikarya</taxon>
        <taxon>Ascomycota</taxon>
        <taxon>Pezizomycotina</taxon>
        <taxon>Dothideomycetes</taxon>
        <taxon>Pleosporomycetidae</taxon>
        <taxon>Pleosporales</taxon>
        <taxon>Massarineae</taxon>
        <taxon>Periconiaceae</taxon>
        <taxon>Periconia</taxon>
    </lineage>
</organism>
<feature type="coiled-coil region" evidence="1">
    <location>
        <begin position="747"/>
        <end position="805"/>
    </location>
</feature>
<feature type="domain" description="Spc7 kinetochore protein" evidence="3">
    <location>
        <begin position="543"/>
        <end position="856"/>
    </location>
</feature>
<dbReference type="GO" id="GO:0034501">
    <property type="term" value="P:protein localization to kinetochore"/>
    <property type="evidence" value="ECO:0007669"/>
    <property type="project" value="TreeGrafter"/>
</dbReference>
<feature type="region of interest" description="Disordered" evidence="2">
    <location>
        <begin position="303"/>
        <end position="430"/>
    </location>
</feature>
<feature type="compositionally biased region" description="Basic residues" evidence="2">
    <location>
        <begin position="514"/>
        <end position="526"/>
    </location>
</feature>
<dbReference type="PANTHER" id="PTHR28260:SF1">
    <property type="entry name" value="SPINDLE POLE BODY COMPONENT SPC105"/>
    <property type="match status" value="1"/>
</dbReference>
<feature type="region of interest" description="Disordered" evidence="2">
    <location>
        <begin position="478"/>
        <end position="543"/>
    </location>
</feature>
<dbReference type="GO" id="GO:1990758">
    <property type="term" value="P:mitotic sister chromatid biorientation"/>
    <property type="evidence" value="ECO:0007669"/>
    <property type="project" value="TreeGrafter"/>
</dbReference>
<keyword evidence="5" id="KW-1185">Reference proteome</keyword>
<evidence type="ECO:0000313" key="5">
    <source>
        <dbReference type="Proteomes" id="UP000244855"/>
    </source>
</evidence>
<dbReference type="Pfam" id="PF18210">
    <property type="entry name" value="Knl1_RWD_C"/>
    <property type="match status" value="1"/>
</dbReference>
<dbReference type="InterPro" id="IPR013253">
    <property type="entry name" value="Spc7_domain"/>
</dbReference>
<keyword evidence="1" id="KW-0175">Coiled coil</keyword>
<feature type="compositionally biased region" description="Low complexity" evidence="2">
    <location>
        <begin position="45"/>
        <end position="59"/>
    </location>
</feature>
<accession>A0A2V1DA67</accession>
<feature type="compositionally biased region" description="Low complexity" evidence="2">
    <location>
        <begin position="324"/>
        <end position="341"/>
    </location>
</feature>
<evidence type="ECO:0000256" key="2">
    <source>
        <dbReference type="SAM" id="MobiDB-lite"/>
    </source>
</evidence>
<dbReference type="GO" id="GO:0000776">
    <property type="term" value="C:kinetochore"/>
    <property type="evidence" value="ECO:0007669"/>
    <property type="project" value="TreeGrafter"/>
</dbReference>
<protein>
    <submittedName>
        <fullName evidence="4">Spc7-domain-containing protein</fullName>
    </submittedName>
</protein>
<feature type="compositionally biased region" description="Polar residues" evidence="2">
    <location>
        <begin position="212"/>
        <end position="228"/>
    </location>
</feature>
<dbReference type="InterPro" id="IPR033338">
    <property type="entry name" value="Spc105/Spc7"/>
</dbReference>
<sequence>MNFNNPDDVYSSSPLSGDNASPGGLGDSEDESEEEEEEEEDAVANNNGSPGDNDDSQSSARLDAALRQASMQAGTQRLDLDDEDVSMELAEDEITASFKPWAQKTQVARTPEDENDDPFSRSPAGSHDVDEDGEDMSMDITKAVGRIVAYPELRSPEPEDMSMELTMPLGTIKALASQEPANRRKSLKRRVSQLDASQGSPAKRVSSRRTSLRNQGSKNASPASDDQTMDFTLAIGAIKSQVSPAKEMDNDVSLEDNTMDFTLAVGSIKTTQDTPGVEILAQSEPEDENEDLSMEFTKIVGPGIKQFTSKTQTPDKGTVANTILSPKLSTPTPKKSPAKSPGHNKTPNQSTTPAISPQKAVNQTPTKSPGRPRRSLNLATPEVLQRPKLSEEFEQSPFVRSTPQSASRPAKVVSTPQSQPRNAPLHIPADPIAAPILNRRRSSLSSMQFSPLAITREEPLLKNTALLSNSIKLLSTPRKQMLMSPVKRGMTPKKAQTPQKEPTPKQKTPTPKKPTPRKSLSPKKRVVFGAESEKENEPSESVVEEEVSEIERISLQDFLDLTRIRFMDLSTTKRRHTAAPTAFRDTEVEEKEESLDRYVAAGACTLPEFELYQHACHEMKKYISDGRHFVRTMEANVMEENPLLFSEYLTAPPDQRAIMDNQFKNLKSNARLEARGEWYNWRSTLLQDLKAGLLSTMDGFKRDENALNKREELLEAVLPTLTDKQEHLDVEYKRLQQRHDELNSCDRQDLEQAREQLVALDTELEEKKRLVAQLQAELTDKESRIEAAKERKVECLQEIKAAERMREEYRGWSTTEVNDLKAKVTALEQAHGWTITSASSTMVTMSYLNDLELYFQPSAFATGTNGPNASISLSYIGDVATPHPRPLTTSKRFFLQMIRAHLHCIPQSQTRIAELLQLIKQGWASALAVAEGVRWLEHNHITEESILSDERMAISTNMLLPTLQTKVKVTFEVGVGLGMGEVETEVNARAELIYGEKYSEEKMGAFLRDYCGKEVKEEKNMVVWAEAVHDLSSRLKATGRKGERA</sequence>
<dbReference type="PANTHER" id="PTHR28260">
    <property type="entry name" value="SPINDLE POLE BODY COMPONENT SPC105"/>
    <property type="match status" value="1"/>
</dbReference>
<feature type="region of interest" description="Disordered" evidence="2">
    <location>
        <begin position="1"/>
        <end position="138"/>
    </location>
</feature>
<dbReference type="EMBL" id="KZ805514">
    <property type="protein sequence ID" value="PVH94941.1"/>
    <property type="molecule type" value="Genomic_DNA"/>
</dbReference>
<feature type="compositionally biased region" description="Polar residues" evidence="2">
    <location>
        <begin position="343"/>
        <end position="367"/>
    </location>
</feature>
<evidence type="ECO:0000313" key="4">
    <source>
        <dbReference type="EMBL" id="PVH94941.1"/>
    </source>
</evidence>